<name>A0AC58TBE9_TOBAC</name>
<dbReference type="RefSeq" id="XP_075094550.1">
    <property type="nucleotide sequence ID" value="XM_075238449.1"/>
</dbReference>
<keyword evidence="1" id="KW-1185">Reference proteome</keyword>
<accession>A0AC58TBE9</accession>
<sequence>MGITNLEMTGVSYIFFQTLIEVYNLQKVGVSYICFLNNHKHVSFRRKKGGFAIVYQCKHRLDESLYAVKKIPFNDQQLQEKLREVKILAAVQHPRVVRYYQKL</sequence>
<evidence type="ECO:0000313" key="2">
    <source>
        <dbReference type="RefSeq" id="XP_075094550.1"/>
    </source>
</evidence>
<organism evidence="1 2">
    <name type="scientific">Nicotiana tabacum</name>
    <name type="common">Common tobacco</name>
    <dbReference type="NCBI Taxonomy" id="4097"/>
    <lineage>
        <taxon>Eukaryota</taxon>
        <taxon>Viridiplantae</taxon>
        <taxon>Streptophyta</taxon>
        <taxon>Embryophyta</taxon>
        <taxon>Tracheophyta</taxon>
        <taxon>Spermatophyta</taxon>
        <taxon>Magnoliopsida</taxon>
        <taxon>eudicotyledons</taxon>
        <taxon>Gunneridae</taxon>
        <taxon>Pentapetalae</taxon>
        <taxon>asterids</taxon>
        <taxon>lamiids</taxon>
        <taxon>Solanales</taxon>
        <taxon>Solanaceae</taxon>
        <taxon>Nicotianoideae</taxon>
        <taxon>Nicotianeae</taxon>
        <taxon>Nicotiana</taxon>
    </lineage>
</organism>
<reference evidence="2" key="2">
    <citation type="submission" date="2025-08" db="UniProtKB">
        <authorList>
            <consortium name="RefSeq"/>
        </authorList>
    </citation>
    <scope>IDENTIFICATION</scope>
    <source>
        <tissue evidence="2">Leaf</tissue>
    </source>
</reference>
<proteinExistence type="predicted"/>
<protein>
    <submittedName>
        <fullName evidence="2">Uncharacterized protein LOC107769732 isoform X3</fullName>
    </submittedName>
</protein>
<reference evidence="1" key="1">
    <citation type="journal article" date="2014" name="Nat. Commun.">
        <title>The tobacco genome sequence and its comparison with those of tomato and potato.</title>
        <authorList>
            <person name="Sierro N."/>
            <person name="Battey J.N."/>
            <person name="Ouadi S."/>
            <person name="Bakaher N."/>
            <person name="Bovet L."/>
            <person name="Willig A."/>
            <person name="Goepfert S."/>
            <person name="Peitsch M.C."/>
            <person name="Ivanov N.V."/>
        </authorList>
    </citation>
    <scope>NUCLEOTIDE SEQUENCE [LARGE SCALE GENOMIC DNA]</scope>
</reference>
<evidence type="ECO:0000313" key="1">
    <source>
        <dbReference type="Proteomes" id="UP000790787"/>
    </source>
</evidence>
<dbReference type="Proteomes" id="UP000790787">
    <property type="component" value="Chromosome 2"/>
</dbReference>
<gene>
    <name evidence="2" type="primary">LOC107769732</name>
</gene>